<keyword evidence="3" id="KW-0804">Transcription</keyword>
<evidence type="ECO:0000256" key="1">
    <source>
        <dbReference type="ARBA" id="ARBA00023015"/>
    </source>
</evidence>
<dbReference type="InterPro" id="IPR036390">
    <property type="entry name" value="WH_DNA-bd_sf"/>
</dbReference>
<dbReference type="GO" id="GO:0003700">
    <property type="term" value="F:DNA-binding transcription factor activity"/>
    <property type="evidence" value="ECO:0007669"/>
    <property type="project" value="InterPro"/>
</dbReference>
<feature type="domain" description="HTH gntR-type" evidence="4">
    <location>
        <begin position="15"/>
        <end position="85"/>
    </location>
</feature>
<keyword evidence="2" id="KW-0238">DNA-binding</keyword>
<dbReference type="InterPro" id="IPR008920">
    <property type="entry name" value="TF_FadR/GntR_C"/>
</dbReference>
<dbReference type="Proteomes" id="UP000191931">
    <property type="component" value="Unassembled WGS sequence"/>
</dbReference>
<sequence length="250" mass="28170">MQKKNRANFQKAKKSRVFQDVVGQIQDAILDGKLSPGDKLPPERELQDTFNVSRGTLREALRVLEQKGLIEIRLGTGGGSMVREAGAEQLTETLALMIRSGRVSVLDIGEFREGMEGRIASLAADRASEDDIRKLEELLNQAVSCSERGKDGWEDFLDVDEAIHKEVARIAGNALYRYSAQVVHDNIRSYYDQYLEFSSSRIHENRIDLEQLVNAIKSRNGEEAARIAEKHVHAFNVRMREKEAMAQGKN</sequence>
<dbReference type="SMART" id="SM00345">
    <property type="entry name" value="HTH_GNTR"/>
    <property type="match status" value="1"/>
</dbReference>
<dbReference type="PANTHER" id="PTHR43537:SF49">
    <property type="entry name" value="TRANSCRIPTIONAL REGULATORY PROTEIN"/>
    <property type="match status" value="1"/>
</dbReference>
<dbReference type="PANTHER" id="PTHR43537">
    <property type="entry name" value="TRANSCRIPTIONAL REGULATOR, GNTR FAMILY"/>
    <property type="match status" value="1"/>
</dbReference>
<dbReference type="PROSITE" id="PS50949">
    <property type="entry name" value="HTH_GNTR"/>
    <property type="match status" value="1"/>
</dbReference>
<evidence type="ECO:0000313" key="5">
    <source>
        <dbReference type="EMBL" id="SLM27543.1"/>
    </source>
</evidence>
<evidence type="ECO:0000259" key="4">
    <source>
        <dbReference type="PROSITE" id="PS50949"/>
    </source>
</evidence>
<keyword evidence="1" id="KW-0805">Transcription regulation</keyword>
<dbReference type="PRINTS" id="PR00035">
    <property type="entry name" value="HTHGNTR"/>
</dbReference>
<evidence type="ECO:0000256" key="3">
    <source>
        <dbReference type="ARBA" id="ARBA00023163"/>
    </source>
</evidence>
<dbReference type="Pfam" id="PF00392">
    <property type="entry name" value="GntR"/>
    <property type="match status" value="1"/>
</dbReference>
<evidence type="ECO:0000313" key="6">
    <source>
        <dbReference type="Proteomes" id="UP000191931"/>
    </source>
</evidence>
<dbReference type="RefSeq" id="WP_080803968.1">
    <property type="nucleotide sequence ID" value="NZ_LT828545.1"/>
</dbReference>
<dbReference type="Gene3D" id="1.20.120.530">
    <property type="entry name" value="GntR ligand-binding domain-like"/>
    <property type="match status" value="1"/>
</dbReference>
<dbReference type="OrthoDB" id="5450856at2"/>
<dbReference type="Gene3D" id="1.10.10.10">
    <property type="entry name" value="Winged helix-like DNA-binding domain superfamily/Winged helix DNA-binding domain"/>
    <property type="match status" value="1"/>
</dbReference>
<dbReference type="EMBL" id="FWEV01000006">
    <property type="protein sequence ID" value="SLM27543.1"/>
    <property type="molecule type" value="Genomic_DNA"/>
</dbReference>
<dbReference type="InterPro" id="IPR036388">
    <property type="entry name" value="WH-like_DNA-bd_sf"/>
</dbReference>
<dbReference type="STRING" id="1246637.MTBBW1_1030032"/>
<dbReference type="CDD" id="cd07377">
    <property type="entry name" value="WHTH_GntR"/>
    <property type="match status" value="1"/>
</dbReference>
<dbReference type="InterPro" id="IPR000524">
    <property type="entry name" value="Tscrpt_reg_HTH_GntR"/>
</dbReference>
<accession>A0A1W1H4Y7</accession>
<dbReference type="AlphaFoldDB" id="A0A1W1H4Y7"/>
<evidence type="ECO:0000256" key="2">
    <source>
        <dbReference type="ARBA" id="ARBA00023125"/>
    </source>
</evidence>
<dbReference type="SUPFAM" id="SSF48008">
    <property type="entry name" value="GntR ligand-binding domain-like"/>
    <property type="match status" value="1"/>
</dbReference>
<reference evidence="5 6" key="1">
    <citation type="submission" date="2017-03" db="EMBL/GenBank/DDBJ databases">
        <authorList>
            <person name="Afonso C.L."/>
            <person name="Miller P.J."/>
            <person name="Scott M.A."/>
            <person name="Spackman E."/>
            <person name="Goraichik I."/>
            <person name="Dimitrov K.M."/>
            <person name="Suarez D.L."/>
            <person name="Swayne D.E."/>
        </authorList>
    </citation>
    <scope>NUCLEOTIDE SEQUENCE [LARGE SCALE GENOMIC DNA]</scope>
    <source>
        <strain evidence="5">PRJEB14757</strain>
    </source>
</reference>
<dbReference type="InterPro" id="IPR011711">
    <property type="entry name" value="GntR_C"/>
</dbReference>
<keyword evidence="6" id="KW-1185">Reference proteome</keyword>
<protein>
    <submittedName>
        <fullName evidence="5">Transcriptional regulator (GntR-family protein)</fullName>
    </submittedName>
</protein>
<proteinExistence type="predicted"/>
<organism evidence="5 6">
    <name type="scientific">Desulfamplus magnetovallimortis</name>
    <dbReference type="NCBI Taxonomy" id="1246637"/>
    <lineage>
        <taxon>Bacteria</taxon>
        <taxon>Pseudomonadati</taxon>
        <taxon>Thermodesulfobacteriota</taxon>
        <taxon>Desulfobacteria</taxon>
        <taxon>Desulfobacterales</taxon>
        <taxon>Desulfobacteraceae</taxon>
        <taxon>Desulfamplus</taxon>
    </lineage>
</organism>
<name>A0A1W1H4Y7_9BACT</name>
<dbReference type="Pfam" id="PF07729">
    <property type="entry name" value="FCD"/>
    <property type="match status" value="1"/>
</dbReference>
<gene>
    <name evidence="5" type="ORF">MTBBW1_1030032</name>
</gene>
<dbReference type="GO" id="GO:0003677">
    <property type="term" value="F:DNA binding"/>
    <property type="evidence" value="ECO:0007669"/>
    <property type="project" value="UniProtKB-KW"/>
</dbReference>
<dbReference type="SMART" id="SM00895">
    <property type="entry name" value="FCD"/>
    <property type="match status" value="1"/>
</dbReference>
<dbReference type="SUPFAM" id="SSF46785">
    <property type="entry name" value="Winged helix' DNA-binding domain"/>
    <property type="match status" value="1"/>
</dbReference>